<dbReference type="Proteomes" id="UP000245207">
    <property type="component" value="Unassembled WGS sequence"/>
</dbReference>
<dbReference type="SUPFAM" id="SSF50630">
    <property type="entry name" value="Acid proteases"/>
    <property type="match status" value="1"/>
</dbReference>
<dbReference type="PANTHER" id="PTHR33067:SF9">
    <property type="entry name" value="RNA-DIRECTED DNA POLYMERASE"/>
    <property type="match status" value="1"/>
</dbReference>
<dbReference type="AlphaFoldDB" id="A0A2U1LYP3"/>
<dbReference type="Gene3D" id="2.40.70.10">
    <property type="entry name" value="Acid Proteases"/>
    <property type="match status" value="1"/>
</dbReference>
<evidence type="ECO:0000313" key="2">
    <source>
        <dbReference type="Proteomes" id="UP000245207"/>
    </source>
</evidence>
<dbReference type="InterPro" id="IPR021109">
    <property type="entry name" value="Peptidase_aspartic_dom_sf"/>
</dbReference>
<dbReference type="EMBL" id="PKPP01007186">
    <property type="protein sequence ID" value="PWA54123.1"/>
    <property type="molecule type" value="Genomic_DNA"/>
</dbReference>
<reference evidence="1 2" key="1">
    <citation type="journal article" date="2018" name="Mol. Plant">
        <title>The genome of Artemisia annua provides insight into the evolution of Asteraceae family and artemisinin biosynthesis.</title>
        <authorList>
            <person name="Shen Q."/>
            <person name="Zhang L."/>
            <person name="Liao Z."/>
            <person name="Wang S."/>
            <person name="Yan T."/>
            <person name="Shi P."/>
            <person name="Liu M."/>
            <person name="Fu X."/>
            <person name="Pan Q."/>
            <person name="Wang Y."/>
            <person name="Lv Z."/>
            <person name="Lu X."/>
            <person name="Zhang F."/>
            <person name="Jiang W."/>
            <person name="Ma Y."/>
            <person name="Chen M."/>
            <person name="Hao X."/>
            <person name="Li L."/>
            <person name="Tang Y."/>
            <person name="Lv G."/>
            <person name="Zhou Y."/>
            <person name="Sun X."/>
            <person name="Brodelius P.E."/>
            <person name="Rose J.K.C."/>
            <person name="Tang K."/>
        </authorList>
    </citation>
    <scope>NUCLEOTIDE SEQUENCE [LARGE SCALE GENOMIC DNA]</scope>
    <source>
        <strain evidence="2">cv. Huhao1</strain>
        <tissue evidence="1">Leaf</tissue>
    </source>
</reference>
<name>A0A2U1LYP3_ARTAN</name>
<organism evidence="1 2">
    <name type="scientific">Artemisia annua</name>
    <name type="common">Sweet wormwood</name>
    <dbReference type="NCBI Taxonomy" id="35608"/>
    <lineage>
        <taxon>Eukaryota</taxon>
        <taxon>Viridiplantae</taxon>
        <taxon>Streptophyta</taxon>
        <taxon>Embryophyta</taxon>
        <taxon>Tracheophyta</taxon>
        <taxon>Spermatophyta</taxon>
        <taxon>Magnoliopsida</taxon>
        <taxon>eudicotyledons</taxon>
        <taxon>Gunneridae</taxon>
        <taxon>Pentapetalae</taxon>
        <taxon>asterids</taxon>
        <taxon>campanulids</taxon>
        <taxon>Asterales</taxon>
        <taxon>Asteraceae</taxon>
        <taxon>Asteroideae</taxon>
        <taxon>Anthemideae</taxon>
        <taxon>Artemisiinae</taxon>
        <taxon>Artemisia</taxon>
    </lineage>
</organism>
<evidence type="ECO:0008006" key="3">
    <source>
        <dbReference type="Google" id="ProtNLM"/>
    </source>
</evidence>
<evidence type="ECO:0000313" key="1">
    <source>
        <dbReference type="EMBL" id="PWA54123.1"/>
    </source>
</evidence>
<dbReference type="OrthoDB" id="1103301at2759"/>
<comment type="caution">
    <text evidence="1">The sequence shown here is derived from an EMBL/GenBank/DDBJ whole genome shotgun (WGS) entry which is preliminary data.</text>
</comment>
<sequence>MATLPTERNISRKCRTLPQSLGISCAKGEEDPGFFILPVRLEGRLSYNALVDTGSNVYIMPYKVYELLERGTVKPKIDKVRMLDYSNAETMGKLLNVLVQIGTTSLLANFLLLDIPIDRDIQLIVGRGFLRTCGLIIDTRKGNMFTFDGSVFMPP</sequence>
<accession>A0A2U1LYP3</accession>
<keyword evidence="2" id="KW-1185">Reference proteome</keyword>
<gene>
    <name evidence="1" type="ORF">CTI12_AA437840</name>
</gene>
<proteinExistence type="predicted"/>
<protein>
    <recommendedName>
        <fullName evidence="3">Aspartic peptidase</fullName>
    </recommendedName>
</protein>
<dbReference type="PANTHER" id="PTHR33067">
    <property type="entry name" value="RNA-DIRECTED DNA POLYMERASE-RELATED"/>
    <property type="match status" value="1"/>
</dbReference>